<keyword evidence="1" id="KW-0732">Signal</keyword>
<dbReference type="Proteomes" id="UP000006512">
    <property type="component" value="Unassembled WGS sequence"/>
</dbReference>
<dbReference type="PROSITE" id="PS51257">
    <property type="entry name" value="PROKAR_LIPOPROTEIN"/>
    <property type="match status" value="1"/>
</dbReference>
<organism evidence="2 3">
    <name type="scientific">Asticcacaulis biprosthecium C19</name>
    <dbReference type="NCBI Taxonomy" id="715226"/>
    <lineage>
        <taxon>Bacteria</taxon>
        <taxon>Pseudomonadati</taxon>
        <taxon>Pseudomonadota</taxon>
        <taxon>Alphaproteobacteria</taxon>
        <taxon>Caulobacterales</taxon>
        <taxon>Caulobacteraceae</taxon>
        <taxon>Asticcacaulis</taxon>
    </lineage>
</organism>
<evidence type="ECO:0008006" key="4">
    <source>
        <dbReference type="Google" id="ProtNLM"/>
    </source>
</evidence>
<dbReference type="OrthoDB" id="9853165at2"/>
<accession>F4QTT2</accession>
<evidence type="ECO:0000313" key="3">
    <source>
        <dbReference type="Proteomes" id="UP000006512"/>
    </source>
</evidence>
<dbReference type="HOGENOM" id="CLU_1514901_0_0_5"/>
<keyword evidence="3" id="KW-1185">Reference proteome</keyword>
<dbReference type="AlphaFoldDB" id="F4QTT2"/>
<proteinExistence type="predicted"/>
<evidence type="ECO:0000313" key="2">
    <source>
        <dbReference type="EMBL" id="EGF89232.1"/>
    </source>
</evidence>
<gene>
    <name evidence="2" type="ORF">ABI_45790</name>
</gene>
<name>F4QTT2_9CAUL</name>
<reference evidence="3" key="1">
    <citation type="submission" date="2011-03" db="EMBL/GenBank/DDBJ databases">
        <title>Draft genome sequence of Brevundimonas diminuta.</title>
        <authorList>
            <person name="Brown P.J.B."/>
            <person name="Buechlein A."/>
            <person name="Hemmerich C."/>
            <person name="Brun Y.V."/>
        </authorList>
    </citation>
    <scope>NUCLEOTIDE SEQUENCE [LARGE SCALE GENOMIC DNA]</scope>
    <source>
        <strain evidence="3">C19</strain>
    </source>
</reference>
<feature type="chain" id="PRO_5003320439" description="Lipoprotein" evidence="1">
    <location>
        <begin position="21"/>
        <end position="177"/>
    </location>
</feature>
<dbReference type="EMBL" id="GL883081">
    <property type="protein sequence ID" value="EGF89232.1"/>
    <property type="molecule type" value="Genomic_DNA"/>
</dbReference>
<sequence length="177" mass="19164">MKSVAAVLTASFLLVGCANSEPDWDLAVKPLFVFQTLKAAQGWQQGTPALATCTPSRSGHQHICQLRDNQVAGAKTEATEALFDDEGLRALHVAWPLQDYAAVAGELTAAYGTPCSQATTNVRGPQYSTLSNVVTIWCFREGAMTLEKYAGNRDTVRLTYSSERASLVPSENRLQIL</sequence>
<dbReference type="RefSeq" id="WP_006275353.1">
    <property type="nucleotide sequence ID" value="NZ_GL883081.1"/>
</dbReference>
<feature type="signal peptide" evidence="1">
    <location>
        <begin position="1"/>
        <end position="20"/>
    </location>
</feature>
<protein>
    <recommendedName>
        <fullName evidence="4">Lipoprotein</fullName>
    </recommendedName>
</protein>
<evidence type="ECO:0000256" key="1">
    <source>
        <dbReference type="SAM" id="SignalP"/>
    </source>
</evidence>